<organism evidence="4 5">
    <name type="scientific">Eimeria praecox</name>
    <dbReference type="NCBI Taxonomy" id="51316"/>
    <lineage>
        <taxon>Eukaryota</taxon>
        <taxon>Sar</taxon>
        <taxon>Alveolata</taxon>
        <taxon>Apicomplexa</taxon>
        <taxon>Conoidasida</taxon>
        <taxon>Coccidia</taxon>
        <taxon>Eucoccidiorida</taxon>
        <taxon>Eimeriorina</taxon>
        <taxon>Eimeriidae</taxon>
        <taxon>Eimeria</taxon>
    </lineage>
</organism>
<feature type="transmembrane region" description="Helical" evidence="2">
    <location>
        <begin position="48"/>
        <end position="70"/>
    </location>
</feature>
<evidence type="ECO:0000256" key="2">
    <source>
        <dbReference type="SAM" id="Phobius"/>
    </source>
</evidence>
<evidence type="ECO:0000256" key="1">
    <source>
        <dbReference type="SAM" id="MobiDB-lite"/>
    </source>
</evidence>
<dbReference type="GO" id="GO:0005524">
    <property type="term" value="F:ATP binding"/>
    <property type="evidence" value="ECO:0007669"/>
    <property type="project" value="InterPro"/>
</dbReference>
<feature type="domain" description="Protein kinase" evidence="3">
    <location>
        <begin position="184"/>
        <end position="497"/>
    </location>
</feature>
<accession>U6H3W6</accession>
<dbReference type="AlphaFoldDB" id="U6H3W6"/>
<evidence type="ECO:0000259" key="3">
    <source>
        <dbReference type="PROSITE" id="PS50011"/>
    </source>
</evidence>
<dbReference type="OrthoDB" id="346820at2759"/>
<gene>
    <name evidence="4" type="ORF">EPH_0075720</name>
</gene>
<sequence length="501" mass="55361">MSGKVRHNDDEAEANIGIYAENEGPVSRDSSVIDESYRTSRREASSPLISQLALPAASAVALVLIVSLILQKRLILDPYFPGVPGGNPDAHSADHDEWGLPLLTHFEETLSQSLKQERDELAEAAVEAYTDEYGLPVVPMQLQGVVATALSRGQADSLPGLTVDLEDVKAFTPSGEGKALPRKVQISKVVGFDSGAVLMEAQEHDNQRVFTMRVRVVQPQTAAKFPDKASLVQAVRSLDQFDEGVAIQACKGGVHLQQPSEQGVVVPLYIANVKGAQEATLVNECYIFRRVQLFERLQGNLMSLDLQSQVMSRSREYIACRLLQLVLKLQQAGISSTNLDWNTLLMRFDGTFVLETFHSSGPFGSPLGAFAVTIPHRMEPQLALSYFASQRSGHPVVFQPSSDMWILGTLLYEVFTNGELPYGANKCTDMGQAQQLAEQLLANRTRSDILRPRLDALDVPSRWKTLILRLLEPITAYRITSVEIVKEFPDLARHISIEERR</sequence>
<dbReference type="InterPro" id="IPR011009">
    <property type="entry name" value="Kinase-like_dom_sf"/>
</dbReference>
<dbReference type="SUPFAM" id="SSF56112">
    <property type="entry name" value="Protein kinase-like (PK-like)"/>
    <property type="match status" value="1"/>
</dbReference>
<dbReference type="InterPro" id="IPR000719">
    <property type="entry name" value="Prot_kinase_dom"/>
</dbReference>
<reference evidence="4" key="1">
    <citation type="submission" date="2013-10" db="EMBL/GenBank/DDBJ databases">
        <title>Genomic analysis of the causative agents of coccidiosis in chickens.</title>
        <authorList>
            <person name="Reid A.J."/>
            <person name="Blake D."/>
            <person name="Billington K."/>
            <person name="Browne H."/>
            <person name="Dunn M."/>
            <person name="Hung S."/>
            <person name="Kawahara F."/>
            <person name="Miranda-Saavedra D."/>
            <person name="Mourier T."/>
            <person name="Nagra H."/>
            <person name="Otto T.D."/>
            <person name="Rawlings N."/>
            <person name="Sanchez A."/>
            <person name="Sanders M."/>
            <person name="Subramaniam C."/>
            <person name="Tay Y."/>
            <person name="Dear P."/>
            <person name="Doerig C."/>
            <person name="Gruber A."/>
            <person name="Parkinson J."/>
            <person name="Shirley M."/>
            <person name="Wan K.L."/>
            <person name="Berriman M."/>
            <person name="Tomley F."/>
            <person name="Pain A."/>
        </authorList>
    </citation>
    <scope>NUCLEOTIDE SEQUENCE [LARGE SCALE GENOMIC DNA]</scope>
    <source>
        <strain evidence="4">Houghton</strain>
    </source>
</reference>
<keyword evidence="2" id="KW-0472">Membrane</keyword>
<name>U6H3W6_9EIME</name>
<dbReference type="PROSITE" id="PS50011">
    <property type="entry name" value="PROTEIN_KINASE_DOM"/>
    <property type="match status" value="1"/>
</dbReference>
<dbReference type="EMBL" id="HG697146">
    <property type="protein sequence ID" value="CDI87291.1"/>
    <property type="molecule type" value="Genomic_DNA"/>
</dbReference>
<dbReference type="VEuPathDB" id="ToxoDB:EPH_0075720"/>
<reference evidence="4" key="2">
    <citation type="submission" date="2013-10" db="EMBL/GenBank/DDBJ databases">
        <authorList>
            <person name="Aslett M."/>
        </authorList>
    </citation>
    <scope>NUCLEOTIDE SEQUENCE [LARGE SCALE GENOMIC DNA]</scope>
    <source>
        <strain evidence="4">Houghton</strain>
    </source>
</reference>
<dbReference type="GO" id="GO:0004672">
    <property type="term" value="F:protein kinase activity"/>
    <property type="evidence" value="ECO:0007669"/>
    <property type="project" value="InterPro"/>
</dbReference>
<evidence type="ECO:0000313" key="4">
    <source>
        <dbReference type="EMBL" id="CDI87291.1"/>
    </source>
</evidence>
<evidence type="ECO:0000313" key="5">
    <source>
        <dbReference type="Proteomes" id="UP000018201"/>
    </source>
</evidence>
<dbReference type="Gene3D" id="1.10.510.10">
    <property type="entry name" value="Transferase(Phosphotransferase) domain 1"/>
    <property type="match status" value="1"/>
</dbReference>
<keyword evidence="2" id="KW-1133">Transmembrane helix</keyword>
<proteinExistence type="predicted"/>
<keyword evidence="5" id="KW-1185">Reference proteome</keyword>
<feature type="region of interest" description="Disordered" evidence="1">
    <location>
        <begin position="1"/>
        <end position="21"/>
    </location>
</feature>
<dbReference type="Proteomes" id="UP000018201">
    <property type="component" value="Unassembled WGS sequence"/>
</dbReference>
<keyword evidence="2" id="KW-0812">Transmembrane</keyword>
<protein>
    <recommendedName>
        <fullName evidence="3">Protein kinase domain-containing protein</fullName>
    </recommendedName>
</protein>